<dbReference type="InterPro" id="IPR001360">
    <property type="entry name" value="Glyco_hydro_1"/>
</dbReference>
<accession>A0A0L7L4J7</accession>
<keyword evidence="6" id="KW-1185">Reference proteome</keyword>
<evidence type="ECO:0000256" key="2">
    <source>
        <dbReference type="ARBA" id="ARBA00022801"/>
    </source>
</evidence>
<dbReference type="PANTHER" id="PTHR10353">
    <property type="entry name" value="GLYCOSYL HYDROLASE"/>
    <property type="match status" value="1"/>
</dbReference>
<reference evidence="5 6" key="1">
    <citation type="journal article" date="2015" name="Genome Biol. Evol.">
        <title>The genome of winter moth (Operophtera brumata) provides a genomic perspective on sexual dimorphism and phenology.</title>
        <authorList>
            <person name="Derks M.F."/>
            <person name="Smit S."/>
            <person name="Salis L."/>
            <person name="Schijlen E."/>
            <person name="Bossers A."/>
            <person name="Mateman C."/>
            <person name="Pijl A.S."/>
            <person name="de Ridder D."/>
            <person name="Groenen M.A."/>
            <person name="Visser M.E."/>
            <person name="Megens H.J."/>
        </authorList>
    </citation>
    <scope>NUCLEOTIDE SEQUENCE [LARGE SCALE GENOMIC DNA]</scope>
    <source>
        <strain evidence="5">WM2013NL</strain>
        <tissue evidence="5">Head and thorax</tissue>
    </source>
</reference>
<comment type="caution">
    <text evidence="5">The sequence shown here is derived from an EMBL/GenBank/DDBJ whole genome shotgun (WGS) entry which is preliminary data.</text>
</comment>
<dbReference type="Gene3D" id="3.20.20.80">
    <property type="entry name" value="Glycosidases"/>
    <property type="match status" value="1"/>
</dbReference>
<evidence type="ECO:0008006" key="7">
    <source>
        <dbReference type="Google" id="ProtNLM"/>
    </source>
</evidence>
<name>A0A0L7L4J7_OPEBR</name>
<keyword evidence="3" id="KW-0326">Glycosidase</keyword>
<dbReference type="AlphaFoldDB" id="A0A0L7L4J7"/>
<organism evidence="5 6">
    <name type="scientific">Operophtera brumata</name>
    <name type="common">Winter moth</name>
    <name type="synonym">Phalaena brumata</name>
    <dbReference type="NCBI Taxonomy" id="104452"/>
    <lineage>
        <taxon>Eukaryota</taxon>
        <taxon>Metazoa</taxon>
        <taxon>Ecdysozoa</taxon>
        <taxon>Arthropoda</taxon>
        <taxon>Hexapoda</taxon>
        <taxon>Insecta</taxon>
        <taxon>Pterygota</taxon>
        <taxon>Neoptera</taxon>
        <taxon>Endopterygota</taxon>
        <taxon>Lepidoptera</taxon>
        <taxon>Glossata</taxon>
        <taxon>Ditrysia</taxon>
        <taxon>Geometroidea</taxon>
        <taxon>Geometridae</taxon>
        <taxon>Larentiinae</taxon>
        <taxon>Operophtera</taxon>
    </lineage>
</organism>
<evidence type="ECO:0000313" key="6">
    <source>
        <dbReference type="Proteomes" id="UP000037510"/>
    </source>
</evidence>
<dbReference type="GO" id="GO:0008422">
    <property type="term" value="F:beta-glucosidase activity"/>
    <property type="evidence" value="ECO:0007669"/>
    <property type="project" value="TreeGrafter"/>
</dbReference>
<comment type="similarity">
    <text evidence="1 4">Belongs to the glycosyl hydrolase 1 family.</text>
</comment>
<dbReference type="GO" id="GO:0005975">
    <property type="term" value="P:carbohydrate metabolic process"/>
    <property type="evidence" value="ECO:0007669"/>
    <property type="project" value="InterPro"/>
</dbReference>
<proteinExistence type="inferred from homology"/>
<dbReference type="EMBL" id="JTDY01002999">
    <property type="protein sequence ID" value="KOB70340.1"/>
    <property type="molecule type" value="Genomic_DNA"/>
</dbReference>
<evidence type="ECO:0000256" key="1">
    <source>
        <dbReference type="ARBA" id="ARBA00010838"/>
    </source>
</evidence>
<evidence type="ECO:0000256" key="3">
    <source>
        <dbReference type="ARBA" id="ARBA00023295"/>
    </source>
</evidence>
<evidence type="ECO:0000256" key="4">
    <source>
        <dbReference type="RuleBase" id="RU003690"/>
    </source>
</evidence>
<dbReference type="Proteomes" id="UP000037510">
    <property type="component" value="Unassembled WGS sequence"/>
</dbReference>
<dbReference type="PRINTS" id="PR00131">
    <property type="entry name" value="GLHYDRLASE1"/>
</dbReference>
<gene>
    <name evidence="5" type="ORF">OBRU01_15382</name>
</gene>
<dbReference type="PANTHER" id="PTHR10353:SF36">
    <property type="entry name" value="LP05116P"/>
    <property type="match status" value="1"/>
</dbReference>
<sequence>GWTNPLIADWFADYARVVYSLYADRVKSWLTINEPLIICDATYNTGILAPTVVDPEVGTYLCNKYVLMAHAKAWRVYDEEFRAQYRGQYLAIGDLPCPMESYHLSILSQNIRKAFKKYYVNIEIRVGTELPYFMVPGEVSIANHLIWFEPETPENEDIAELAREYTVGRYSHPIYSKEGGWPPAIEKVMAENSKKQGYPRTNLPPFTPEEIELVKGTYDFYAMNHYTSRVIRHAKQGEVLITENGYPNTGGRDDYDRIDFYKKYLKQVHHYQQSGDVHC</sequence>
<dbReference type="InterPro" id="IPR017853">
    <property type="entry name" value="GH"/>
</dbReference>
<dbReference type="SUPFAM" id="SSF51445">
    <property type="entry name" value="(Trans)glycosidases"/>
    <property type="match status" value="1"/>
</dbReference>
<feature type="non-terminal residue" evidence="5">
    <location>
        <position position="1"/>
    </location>
</feature>
<protein>
    <recommendedName>
        <fullName evidence="7">Glycoside hydrolase</fullName>
    </recommendedName>
</protein>
<dbReference type="STRING" id="104452.A0A0L7L4J7"/>
<keyword evidence="2" id="KW-0378">Hydrolase</keyword>
<dbReference type="Pfam" id="PF00232">
    <property type="entry name" value="Glyco_hydro_1"/>
    <property type="match status" value="2"/>
</dbReference>
<evidence type="ECO:0000313" key="5">
    <source>
        <dbReference type="EMBL" id="KOB70340.1"/>
    </source>
</evidence>
<feature type="non-terminal residue" evidence="5">
    <location>
        <position position="279"/>
    </location>
</feature>